<proteinExistence type="predicted"/>
<name>A0A1W2DIW2_9SPHI</name>
<dbReference type="AlphaFoldDB" id="A0A1W2DIW2"/>
<dbReference type="STRING" id="151894.SAMN04488524_3836"/>
<dbReference type="RefSeq" id="WP_084240607.1">
    <property type="nucleotide sequence ID" value="NZ_FWXT01000003.1"/>
</dbReference>
<keyword evidence="2" id="KW-1185">Reference proteome</keyword>
<gene>
    <name evidence="1" type="ORF">SAMN04488524_3836</name>
</gene>
<evidence type="ECO:0000313" key="2">
    <source>
        <dbReference type="Proteomes" id="UP000192756"/>
    </source>
</evidence>
<protein>
    <recommendedName>
        <fullName evidence="3">cAMP-binding domain of CRP or a regulatory subunit of cAMP-dependent protein kinases</fullName>
    </recommendedName>
</protein>
<sequence length="161" mass="18697">MNFDDILNNTNALKEPTVICFGNKKLPLHFLAEGHALEFALVNGKRKVIRFIDSGQFVFRFNLGHGIEASEHSTFLKLEWDKLVQMLKKFPGEIPQLHKKLKEKHIQDLKEYRADLKKTPAERYFHLLEKQPWVKVLATPEEIASYLNLSLAQYHNLTGVE</sequence>
<organism evidence="1 2">
    <name type="scientific">Pedobacter africanus</name>
    <dbReference type="NCBI Taxonomy" id="151894"/>
    <lineage>
        <taxon>Bacteria</taxon>
        <taxon>Pseudomonadati</taxon>
        <taxon>Bacteroidota</taxon>
        <taxon>Sphingobacteriia</taxon>
        <taxon>Sphingobacteriales</taxon>
        <taxon>Sphingobacteriaceae</taxon>
        <taxon>Pedobacter</taxon>
    </lineage>
</organism>
<dbReference type="Proteomes" id="UP000192756">
    <property type="component" value="Unassembled WGS sequence"/>
</dbReference>
<evidence type="ECO:0000313" key="1">
    <source>
        <dbReference type="EMBL" id="SMC97032.1"/>
    </source>
</evidence>
<accession>A0A1W2DIW2</accession>
<reference evidence="2" key="1">
    <citation type="submission" date="2017-04" db="EMBL/GenBank/DDBJ databases">
        <authorList>
            <person name="Varghese N."/>
            <person name="Submissions S."/>
        </authorList>
    </citation>
    <scope>NUCLEOTIDE SEQUENCE [LARGE SCALE GENOMIC DNA]</scope>
    <source>
        <strain evidence="2">DSM 12126</strain>
    </source>
</reference>
<dbReference type="EMBL" id="FWXT01000003">
    <property type="protein sequence ID" value="SMC97032.1"/>
    <property type="molecule type" value="Genomic_DNA"/>
</dbReference>
<evidence type="ECO:0008006" key="3">
    <source>
        <dbReference type="Google" id="ProtNLM"/>
    </source>
</evidence>
<dbReference type="OrthoDB" id="680421at2"/>